<dbReference type="InterPro" id="IPR014023">
    <property type="entry name" value="Mononeg_RNA_pol_cat"/>
</dbReference>
<keyword evidence="16" id="KW-0506">mRNA capping</keyword>
<dbReference type="EMBL" id="MN714689">
    <property type="protein sequence ID" value="QNM37838.1"/>
    <property type="molecule type" value="Genomic_RNA"/>
</dbReference>
<dbReference type="GO" id="GO:0016787">
    <property type="term" value="F:hydrolase activity"/>
    <property type="evidence" value="ECO:0007669"/>
    <property type="project" value="UniProtKB-KW"/>
</dbReference>
<evidence type="ECO:0000256" key="14">
    <source>
        <dbReference type="ARBA" id="ARBA00022844"/>
    </source>
</evidence>
<evidence type="ECO:0000256" key="24">
    <source>
        <dbReference type="ARBA" id="ARBA00047332"/>
    </source>
</evidence>
<evidence type="ECO:0000256" key="15">
    <source>
        <dbReference type="ARBA" id="ARBA00022953"/>
    </source>
</evidence>
<evidence type="ECO:0000256" key="22">
    <source>
        <dbReference type="ARBA" id="ARBA00030436"/>
    </source>
</evidence>
<dbReference type="EC" id="2.1.1.375" evidence="21"/>
<evidence type="ECO:0000256" key="10">
    <source>
        <dbReference type="ARBA" id="ARBA00022695"/>
    </source>
</evidence>
<dbReference type="Pfam" id="PF21081">
    <property type="entry name" value="Methyltrans_Mon_3rd"/>
    <property type="match status" value="1"/>
</dbReference>
<keyword evidence="5" id="KW-0696">RNA-directed RNA polymerase</keyword>
<evidence type="ECO:0000256" key="2">
    <source>
        <dbReference type="ARBA" id="ARBA00004328"/>
    </source>
</evidence>
<keyword evidence="7" id="KW-0507">mRNA processing</keyword>
<evidence type="ECO:0000256" key="7">
    <source>
        <dbReference type="ARBA" id="ARBA00022664"/>
    </source>
</evidence>
<evidence type="ECO:0000256" key="6">
    <source>
        <dbReference type="ARBA" id="ARBA00022603"/>
    </source>
</evidence>
<dbReference type="GO" id="GO:0005524">
    <property type="term" value="F:ATP binding"/>
    <property type="evidence" value="ECO:0007669"/>
    <property type="project" value="UniProtKB-KW"/>
</dbReference>
<keyword evidence="27" id="KW-0812">Transmembrane</keyword>
<feature type="domain" description="Mononegavirus-type SAM-dependent 2'-O-MTase" evidence="29">
    <location>
        <begin position="1671"/>
        <end position="1868"/>
    </location>
</feature>
<keyword evidence="12" id="KW-0378">Hydrolase</keyword>
<proteinExistence type="predicted"/>
<keyword evidence="6" id="KW-0489">Methyltransferase</keyword>
<keyword evidence="17" id="KW-1035">Host cytoplasm</keyword>
<feature type="domain" description="RdRp catalytic" evidence="28">
    <location>
        <begin position="620"/>
        <end position="806"/>
    </location>
</feature>
<dbReference type="GO" id="GO:0044423">
    <property type="term" value="C:virion component"/>
    <property type="evidence" value="ECO:0007669"/>
    <property type="project" value="UniProtKB-KW"/>
</dbReference>
<keyword evidence="8" id="KW-0808">Transferase</keyword>
<dbReference type="InterPro" id="IPR048398">
    <property type="entry name" value="Methyltrans_Mon_C"/>
</dbReference>
<protein>
    <recommendedName>
        <fullName evidence="23">Replicase</fullName>
        <ecNumber evidence="21">2.1.1.375</ecNumber>
        <ecNumber evidence="3">2.7.7.48</ecNumber>
        <ecNumber evidence="4">2.7.7.88</ecNumber>
    </recommendedName>
    <alternativeName>
        <fullName evidence="22">Transcriptase</fullName>
    </alternativeName>
</protein>
<comment type="catalytic activity">
    <reaction evidence="26">
        <text>GTP + H2O = GDP + phosphate + H(+)</text>
        <dbReference type="Rhea" id="RHEA:19669"/>
        <dbReference type="ChEBI" id="CHEBI:15377"/>
        <dbReference type="ChEBI" id="CHEBI:15378"/>
        <dbReference type="ChEBI" id="CHEBI:37565"/>
        <dbReference type="ChEBI" id="CHEBI:43474"/>
        <dbReference type="ChEBI" id="CHEBI:58189"/>
    </reaction>
</comment>
<evidence type="ECO:0000256" key="12">
    <source>
        <dbReference type="ARBA" id="ARBA00022801"/>
    </source>
</evidence>
<evidence type="ECO:0000256" key="9">
    <source>
        <dbReference type="ARBA" id="ARBA00022691"/>
    </source>
</evidence>
<evidence type="ECO:0000256" key="4">
    <source>
        <dbReference type="ARBA" id="ARBA00012582"/>
    </source>
</evidence>
<dbReference type="InterPro" id="IPR025786">
    <property type="entry name" value="Mononega_L_MeTrfase"/>
</dbReference>
<keyword evidence="27" id="KW-1133">Transmembrane helix</keyword>
<reference evidence="30" key="1">
    <citation type="submission" date="2019-11" db="EMBL/GenBank/DDBJ databases">
        <title>Complexity of the virome associated to tospovirus-transmitting thrips species.</title>
        <authorList>
            <person name="Chiapello M."/>
            <person name="Bosco L."/>
            <person name="Ciuffo M."/>
            <person name="Ottati S."/>
            <person name="Vallino M."/>
            <person name="Salem N."/>
            <person name="Rosa C."/>
            <person name="Tavella L."/>
            <person name="Turina M."/>
        </authorList>
    </citation>
    <scope>NUCLEOTIDE SEQUENCE</scope>
    <source>
        <strain evidence="30">Tamono3</strain>
    </source>
</reference>
<name>A0A7G9IRA6_9MONO</name>
<dbReference type="EC" id="2.7.7.48" evidence="3"/>
<evidence type="ECO:0000256" key="5">
    <source>
        <dbReference type="ARBA" id="ARBA00022484"/>
    </source>
</evidence>
<comment type="catalytic activity">
    <reaction evidence="25">
        <text>a 5'-end (5'-triphosphoguanosine)-adenylyl-adenylyl-cytidylyl-adenosine in mRNA + 2 S-adenosyl-L-methionine = a 5'-end (N(7)-methyl 5'-triphosphoguanosine)-(2'-O-methyladenylyl)-adenylyl-cytidylyl-adenosine in mRNA + 2 S-adenosyl-L-homocysteine + H(+)</text>
        <dbReference type="Rhea" id="RHEA:65376"/>
        <dbReference type="Rhea" id="RHEA-COMP:16797"/>
        <dbReference type="Rhea" id="RHEA-COMP:16798"/>
        <dbReference type="ChEBI" id="CHEBI:15378"/>
        <dbReference type="ChEBI" id="CHEBI:57856"/>
        <dbReference type="ChEBI" id="CHEBI:59789"/>
        <dbReference type="ChEBI" id="CHEBI:156483"/>
        <dbReference type="ChEBI" id="CHEBI:156484"/>
        <dbReference type="EC" id="2.1.1.375"/>
    </reaction>
</comment>
<evidence type="ECO:0000259" key="28">
    <source>
        <dbReference type="PROSITE" id="PS50526"/>
    </source>
</evidence>
<keyword evidence="14" id="KW-0946">Virion</keyword>
<evidence type="ECO:0000256" key="11">
    <source>
        <dbReference type="ARBA" id="ARBA00022741"/>
    </source>
</evidence>
<sequence>MKKTTVIIDNIVRTIDIMEEIWDDTDSDLFTCNDEEWSYLDEDELITHAKGRTSDLLNDTDYNLNSPIVLDGLEEFLNFCKGSPHLRIMRKPWWKEARDKFMKVCPNLSDSLSPHLIHRIIGSILLSSFPLDESFCKVVDDTNKDHLDTSPVYNTFFRTLNPSHRDLFKIVDKHDRQVMQYGSLGWLFHRITLMLNSKTAEERTALSEWNTIHFLEGQEDIMRLKGTQLGVCIIGYGMVFFPSWQILMNRDLILMMKDLLFARFFSALSLLDRADKSKGRDQLRTLNQCYILGDKILSTMGNPAYDIIKLIEPVCTLRMSEIASEIRPKIPKFTKYRTFLEEKIAACTEISQYAGPFFELLMEQTDVDTVVTLYGSFRHWGHPYIEYKEGLRKLHHQVTLEKKIDIKYANCLASDLARLVLERKYKQKNIWFVDKEKVDKKHPLFQFIKENTWPTPKVVRDFGDGWHELPLVKCFDIPDVIDPSQLYSDKSHSMTRSEVINHVNNYPFRPIPTRRVLTTLLSNPSTDWPSFLRDVNDHGLDREDLIIGLKEKERELKIVGRFFSLMSWKLREYFVVTEYLIKSHFVPLFKGLTMADDLSTVTKKMLDCSAGQGSSDYSEITIANSIDYEKWNNHQRLEATGPVFRVMGQFLGYPNLIYRTHEFFQQSLVYYRSRPDLMRVERDSLVSTGDDIVCWEGQAGGFEGLRQKGWSVLNYLVILREAKARTTLIKILAQGDNQVICTYYKTQHSINEEHETENINRIVQNNEVIMRSIEIGTTRLGLSINRDETVQSAHFLSYGKIPIIQGKIFPVESKRWSRTSCVNNDQILSSSSISMTVSTNALSVAHMSDSPKDAIILHNWFGNFVRNIQDIHNPALGTSNRSFFISMTPDQLVLYKILYLYLDPSLGGIAGTSLTRFLVRGFPDPLTESLSFWRRLDDSTSDLILSTSARICGNPPLAPLRGGDFSKLVENPTSLNIYKGIDVVNFLKTEVKRQMKANITAIKNELISFALIYQGTEEPRLESLLQSIFPCFPRFLNELRAASFLGVADALIGMFQNSKSIRNLYRSMMKNIMTLVLYKSEKVNIRRLVKRTSPPYPTIQWSCSSTHADLLRQRSWGTKLVGTTVPHPYEMFSILVDRYFGCSTCQDPVLRPHFVINIPAGMNPEISVPGNMEPYLGSKTMEGTSILQPWEKETRIPLIKRALDMRSVIHWFVQPNSRLANILIDNIHSLTGEDWGHAIEGYQRTGSALHRFSCSRVSNGGFIAQNPFRSTLMFITSDKLDYLKTQNYDFMYQPCLLLGQMIAGEIHWGNTNPGLYHLHLSCTDCVRQIEEISLDTEMTFSFPDMSHILNKWKPELAEWGHSKVLIQFPLADWKSYVYEEQSYHIGKAEGFLFGDLTLTGNVQSEDRSLFPLVLKNKVIPQSYLFGVLRGLLMAGSLEVLRRKSVEDLVKQKQALFGIGAYLIDKLSQNSGFLALVRSDRFTPILASVKQRVPPSYPLSSYDLGSLVRTFLNTQVIQGWHSEKNRPSDSDHLIIFSDLQSMEILNPFVASREIYHVLGTPADSKQKSRIRGLKEALSILRFPDFNLKQGDLSTKNVFSVRSEIRHASKEIDDMKDLDPTQSLVFWGKEWVGPIQSCEVDFLPIGGSDGNKIDDLRVEGIPNISLSLISGIRMGQLATGAHYKLRSILKAYNVESYFFICGGDGSGGMTSALLRYYPRSVGIFNSLLEYSDALFKGSSPEPPSSISLLGSEALRCINLHSAWEEPSDLRLWNTWENFLNYSSILKKKVDMIVLDMEDSNQENLKKVWANLRMFIFKNDRKKTTVILKTYVATLLNVERSPITQLGSIFSKVYVCNTLATSSFSSEVYLVMIGFSDQEYSVAPDLQSLGLWLRESAFCFRTDESELKRAAILSREDMLVGIPEHHIPDFRLELASLLASNGVRTGQAFIIANLMDDSKRTTMDKLSLILVMVSEANVPTISREINHPINPSDSQIDHIGTLQLSILLYWSLCNEACSLFTRARLVQNTGIKFSWESYKTTGGSWQARWAWGWCYRMKKMTSFKDKSSKIGAWIRTFKGIFGVDILGEYGNIHLSLVRDGFFSKICREQVIDNTGLLDF</sequence>
<dbReference type="PROSITE" id="PS51590">
    <property type="entry name" value="SAM_MT_MNV_L"/>
    <property type="match status" value="1"/>
</dbReference>
<evidence type="ECO:0000256" key="1">
    <source>
        <dbReference type="ARBA" id="ARBA00004192"/>
    </source>
</evidence>
<evidence type="ECO:0000256" key="18">
    <source>
        <dbReference type="ARBA" id="ARBA00023268"/>
    </source>
</evidence>
<dbReference type="PROSITE" id="PS50526">
    <property type="entry name" value="RDRP_SSRNA_NEG_NONSEG"/>
    <property type="match status" value="1"/>
</dbReference>
<dbReference type="InterPro" id="IPR039736">
    <property type="entry name" value="L_poly_C"/>
</dbReference>
<keyword evidence="10" id="KW-0548">Nucleotidyltransferase</keyword>
<evidence type="ECO:0000256" key="25">
    <source>
        <dbReference type="ARBA" id="ARBA00047370"/>
    </source>
</evidence>
<dbReference type="GO" id="GO:0003968">
    <property type="term" value="F:RNA-directed RNA polymerase activity"/>
    <property type="evidence" value="ECO:0007669"/>
    <property type="project" value="UniProtKB-KW"/>
</dbReference>
<evidence type="ECO:0000256" key="19">
    <source>
        <dbReference type="ARBA" id="ARBA00024494"/>
    </source>
</evidence>
<dbReference type="Pfam" id="PF21080">
    <property type="entry name" value="Methyltrans_Mon_1st"/>
    <property type="match status" value="1"/>
</dbReference>
<keyword evidence="9" id="KW-0949">S-adenosyl-L-methionine</keyword>
<keyword evidence="13" id="KW-0067">ATP-binding</keyword>
<dbReference type="Pfam" id="PF00946">
    <property type="entry name" value="Mononeg_RNA_pol"/>
    <property type="match status" value="1"/>
</dbReference>
<evidence type="ECO:0000256" key="8">
    <source>
        <dbReference type="ARBA" id="ARBA00022679"/>
    </source>
</evidence>
<comment type="catalytic activity">
    <reaction evidence="20">
        <text>a 5'-end (5'-triphosphoguanosine)-(2'-O-methyladenylyl)-adenylyl-cytidylyl-adenosine in mRNA + S-adenosyl-L-methionine = a 5'-end (N(7)-methyl 5'-triphosphoguanosine)-(2'-O-methyladenylyl)-adenylyl-cytidylyl-adenosine in mRNA + S-adenosyl-L-homocysteine</text>
        <dbReference type="Rhea" id="RHEA:65440"/>
        <dbReference type="Rhea" id="RHEA-COMP:16798"/>
        <dbReference type="Rhea" id="RHEA-COMP:16801"/>
        <dbReference type="ChEBI" id="CHEBI:57856"/>
        <dbReference type="ChEBI" id="CHEBI:59789"/>
        <dbReference type="ChEBI" id="CHEBI:156482"/>
        <dbReference type="ChEBI" id="CHEBI:156483"/>
    </reaction>
</comment>
<dbReference type="GO" id="GO:0030430">
    <property type="term" value="C:host cell cytoplasm"/>
    <property type="evidence" value="ECO:0007669"/>
    <property type="project" value="UniProtKB-SubCell"/>
</dbReference>
<evidence type="ECO:0000256" key="23">
    <source>
        <dbReference type="ARBA" id="ARBA00031012"/>
    </source>
</evidence>
<evidence type="ECO:0000256" key="27">
    <source>
        <dbReference type="SAM" id="Phobius"/>
    </source>
</evidence>
<evidence type="ECO:0000256" key="26">
    <source>
        <dbReference type="ARBA" id="ARBA00048548"/>
    </source>
</evidence>
<dbReference type="Pfam" id="PF14318">
    <property type="entry name" value="Mononeg_mRNAcap"/>
    <property type="match status" value="1"/>
</dbReference>
<evidence type="ECO:0000313" key="30">
    <source>
        <dbReference type="EMBL" id="QNM37838.1"/>
    </source>
</evidence>
<comment type="subcellular location">
    <subcellularLocation>
        <location evidence="1">Host cytoplasm</location>
    </subcellularLocation>
    <subcellularLocation>
        <location evidence="2">Virion</location>
    </subcellularLocation>
</comment>
<evidence type="ECO:0000256" key="16">
    <source>
        <dbReference type="ARBA" id="ARBA00023042"/>
    </source>
</evidence>
<keyword evidence="27" id="KW-0472">Membrane</keyword>
<evidence type="ECO:0000256" key="20">
    <source>
        <dbReference type="ARBA" id="ARBA00024499"/>
    </source>
</evidence>
<evidence type="ECO:0000256" key="3">
    <source>
        <dbReference type="ARBA" id="ARBA00012494"/>
    </source>
</evidence>
<dbReference type="NCBIfam" id="TIGR04198">
    <property type="entry name" value="paramyx_RNAcap"/>
    <property type="match status" value="1"/>
</dbReference>
<dbReference type="InterPro" id="IPR048397">
    <property type="entry name" value="Methyltrans_Mon_CD"/>
</dbReference>
<dbReference type="InterPro" id="IPR026890">
    <property type="entry name" value="Mononeg_mRNAcap"/>
</dbReference>
<keyword evidence="11" id="KW-0547">Nucleotide-binding</keyword>
<evidence type="ECO:0000259" key="29">
    <source>
        <dbReference type="PROSITE" id="PS51590"/>
    </source>
</evidence>
<dbReference type="Pfam" id="PF14314">
    <property type="entry name" value="Methyltrans_Mon_2nd"/>
    <property type="match status" value="1"/>
</dbReference>
<evidence type="ECO:0000256" key="17">
    <source>
        <dbReference type="ARBA" id="ARBA00023200"/>
    </source>
</evidence>
<organism evidence="30">
    <name type="scientific">Insect mononegavirales virus 2</name>
    <dbReference type="NCBI Taxonomy" id="2819082"/>
    <lineage>
        <taxon>Viruses</taxon>
        <taxon>Riboviria</taxon>
        <taxon>Orthornavirae</taxon>
        <taxon>Negarnaviricota</taxon>
        <taxon>Haploviricotina</taxon>
        <taxon>Monjiviricetes</taxon>
        <taxon>Mononegavirales</taxon>
    </lineage>
</organism>
<dbReference type="InterPro" id="IPR039530">
    <property type="entry name" value="L_methyltransferase_rhabdo"/>
</dbReference>
<accession>A0A7G9IRA6</accession>
<comment type="catalytic activity">
    <reaction evidence="24">
        <text>a 5'-end (5'-triphosphoguanosine)-adenylyl-adenylyl-cytidylyl-adenosine in mRNA + S-adenosyl-L-methionine = a 5'-end (5'-triphosphoguanosine)-(2'-O-methyladenylyl)-adenylyl-cytidylyl-adenosine in mRNA + S-adenosyl-L-homocysteine + H(+)</text>
        <dbReference type="Rhea" id="RHEA:65380"/>
        <dbReference type="Rhea" id="RHEA-COMP:16797"/>
        <dbReference type="Rhea" id="RHEA-COMP:16801"/>
        <dbReference type="ChEBI" id="CHEBI:15378"/>
        <dbReference type="ChEBI" id="CHEBI:57856"/>
        <dbReference type="ChEBI" id="CHEBI:59789"/>
        <dbReference type="ChEBI" id="CHEBI:156482"/>
        <dbReference type="ChEBI" id="CHEBI:156484"/>
    </reaction>
</comment>
<keyword evidence="18" id="KW-0511">Multifunctional enzyme</keyword>
<comment type="catalytic activity">
    <reaction evidence="19">
        <text>a 5'-end triphospho-adenylyl-adenylyl-cytidylyl-adenosine in mRNA + GDP + H(+) = a 5'-end (5'-triphosphoguanosine)-adenylyl-adenylyl-cytidylyl-adenosine in mRNA + diphosphate</text>
        <dbReference type="Rhea" id="RHEA:65436"/>
        <dbReference type="Rhea" id="RHEA-COMP:16797"/>
        <dbReference type="Rhea" id="RHEA-COMP:16799"/>
        <dbReference type="ChEBI" id="CHEBI:15378"/>
        <dbReference type="ChEBI" id="CHEBI:33019"/>
        <dbReference type="ChEBI" id="CHEBI:58189"/>
        <dbReference type="ChEBI" id="CHEBI:156484"/>
        <dbReference type="ChEBI" id="CHEBI:156503"/>
        <dbReference type="EC" id="2.7.7.88"/>
    </reaction>
</comment>
<dbReference type="GO" id="GO:0004482">
    <property type="term" value="F:mRNA 5'-cap (guanine-N7-)-methyltransferase activity"/>
    <property type="evidence" value="ECO:0007669"/>
    <property type="project" value="InterPro"/>
</dbReference>
<evidence type="ECO:0000256" key="13">
    <source>
        <dbReference type="ARBA" id="ARBA00022840"/>
    </source>
</evidence>
<dbReference type="EC" id="2.7.7.88" evidence="4"/>
<keyword evidence="15" id="KW-0693">Viral RNA replication</keyword>
<evidence type="ECO:0000256" key="21">
    <source>
        <dbReference type="ARBA" id="ARBA00026099"/>
    </source>
</evidence>
<feature type="transmembrane region" description="Helical" evidence="27">
    <location>
        <begin position="229"/>
        <end position="247"/>
    </location>
</feature>